<dbReference type="GO" id="GO:0015036">
    <property type="term" value="F:disulfide oxidoreductase activity"/>
    <property type="evidence" value="ECO:0007669"/>
    <property type="project" value="InterPro"/>
</dbReference>
<dbReference type="RefSeq" id="WP_047194918.1">
    <property type="nucleotide sequence ID" value="NZ_CP011371.1"/>
</dbReference>
<dbReference type="InterPro" id="IPR013766">
    <property type="entry name" value="Thioredoxin_domain"/>
</dbReference>
<feature type="domain" description="Thioredoxin" evidence="6">
    <location>
        <begin position="34"/>
        <end position="172"/>
    </location>
</feature>
<protein>
    <submittedName>
        <fullName evidence="7">Thiol:disulfide interchange protein</fullName>
    </submittedName>
</protein>
<dbReference type="PANTHER" id="PTHR42852">
    <property type="entry name" value="THIOL:DISULFIDE INTERCHANGE PROTEIN DSBE"/>
    <property type="match status" value="1"/>
</dbReference>
<dbReference type="InterPro" id="IPR017937">
    <property type="entry name" value="Thioredoxin_CS"/>
</dbReference>
<dbReference type="InterPro" id="IPR004799">
    <property type="entry name" value="Periplasmic_diS_OxRdtase_DsbE"/>
</dbReference>
<dbReference type="OrthoDB" id="9811352at2"/>
<dbReference type="InterPro" id="IPR036249">
    <property type="entry name" value="Thioredoxin-like_sf"/>
</dbReference>
<dbReference type="NCBIfam" id="TIGR00385">
    <property type="entry name" value="dsbE"/>
    <property type="match status" value="1"/>
</dbReference>
<sequence length="177" mass="19485">MKGLRYAVPLAVFALLVWGLARGLALDPRAVPSPLIGKAAPAFALARLDEPGQQLRLDDLRGQVWVLNVWASWCTACLQEHATLVEFSRTHAAPVIGLNYKDQRAEALAWLDRHGNPYRTSVVDVDGRVGLDFGVYGVPETFVIDRQGRVRFKHAGPLTPELVRSRIEPLLKEIGGA</sequence>
<organism evidence="7 8">
    <name type="scientific">Caldimonas brevitalea</name>
    <dbReference type="NCBI Taxonomy" id="413882"/>
    <lineage>
        <taxon>Bacteria</taxon>
        <taxon>Pseudomonadati</taxon>
        <taxon>Pseudomonadota</taxon>
        <taxon>Betaproteobacteria</taxon>
        <taxon>Burkholderiales</taxon>
        <taxon>Sphaerotilaceae</taxon>
        <taxon>Caldimonas</taxon>
    </lineage>
</organism>
<proteinExistence type="inferred from homology"/>
<dbReference type="AlphaFoldDB" id="A0A0G3BPC5"/>
<evidence type="ECO:0000313" key="8">
    <source>
        <dbReference type="Proteomes" id="UP000035352"/>
    </source>
</evidence>
<dbReference type="PANTHER" id="PTHR42852:SF6">
    <property type="entry name" value="THIOL:DISULFIDE INTERCHANGE PROTEIN DSBE"/>
    <property type="match status" value="1"/>
</dbReference>
<dbReference type="KEGG" id="pbh:AAW51_2555"/>
<dbReference type="GO" id="GO:0030288">
    <property type="term" value="C:outer membrane-bounded periplasmic space"/>
    <property type="evidence" value="ECO:0007669"/>
    <property type="project" value="InterPro"/>
</dbReference>
<keyword evidence="5" id="KW-0676">Redox-active center</keyword>
<dbReference type="InterPro" id="IPR050553">
    <property type="entry name" value="Thioredoxin_ResA/DsbE_sf"/>
</dbReference>
<evidence type="ECO:0000256" key="4">
    <source>
        <dbReference type="ARBA" id="ARBA00023157"/>
    </source>
</evidence>
<evidence type="ECO:0000256" key="5">
    <source>
        <dbReference type="ARBA" id="ARBA00023284"/>
    </source>
</evidence>
<dbReference type="Gene3D" id="3.40.30.10">
    <property type="entry name" value="Glutaredoxin"/>
    <property type="match status" value="1"/>
</dbReference>
<dbReference type="PROSITE" id="PS00194">
    <property type="entry name" value="THIOREDOXIN_1"/>
    <property type="match status" value="1"/>
</dbReference>
<evidence type="ECO:0000259" key="6">
    <source>
        <dbReference type="PROSITE" id="PS51352"/>
    </source>
</evidence>
<dbReference type="Proteomes" id="UP000035352">
    <property type="component" value="Chromosome"/>
</dbReference>
<dbReference type="PROSITE" id="PS51352">
    <property type="entry name" value="THIOREDOXIN_2"/>
    <property type="match status" value="1"/>
</dbReference>
<dbReference type="SUPFAM" id="SSF52833">
    <property type="entry name" value="Thioredoxin-like"/>
    <property type="match status" value="1"/>
</dbReference>
<dbReference type="CDD" id="cd03010">
    <property type="entry name" value="TlpA_like_DsbE"/>
    <property type="match status" value="1"/>
</dbReference>
<dbReference type="PATRIC" id="fig|413882.6.peg.2669"/>
<name>A0A0G3BPC5_9BURK</name>
<reference evidence="7 8" key="1">
    <citation type="submission" date="2015-05" db="EMBL/GenBank/DDBJ databases">
        <authorList>
            <person name="Tang B."/>
            <person name="Yu Y."/>
        </authorList>
    </citation>
    <scope>NUCLEOTIDE SEQUENCE [LARGE SCALE GENOMIC DNA]</scope>
    <source>
        <strain evidence="7 8">DSM 7029</strain>
    </source>
</reference>
<evidence type="ECO:0000256" key="3">
    <source>
        <dbReference type="ARBA" id="ARBA00022748"/>
    </source>
</evidence>
<comment type="subcellular location">
    <subcellularLocation>
        <location evidence="1">Cell envelope</location>
    </subcellularLocation>
</comment>
<dbReference type="STRING" id="413882.AAW51_2555"/>
<keyword evidence="8" id="KW-1185">Reference proteome</keyword>
<dbReference type="EMBL" id="CP011371">
    <property type="protein sequence ID" value="AKJ29246.1"/>
    <property type="molecule type" value="Genomic_DNA"/>
</dbReference>
<evidence type="ECO:0000256" key="1">
    <source>
        <dbReference type="ARBA" id="ARBA00004196"/>
    </source>
</evidence>
<keyword evidence="3" id="KW-0201">Cytochrome c-type biogenesis</keyword>
<evidence type="ECO:0000313" key="7">
    <source>
        <dbReference type="EMBL" id="AKJ29246.1"/>
    </source>
</evidence>
<dbReference type="GO" id="GO:0017004">
    <property type="term" value="P:cytochrome complex assembly"/>
    <property type="evidence" value="ECO:0007669"/>
    <property type="project" value="UniProtKB-KW"/>
</dbReference>
<comment type="similarity">
    <text evidence="2">Belongs to the thioredoxin family. DsbE subfamily.</text>
</comment>
<accession>A0A0G3BPC5</accession>
<keyword evidence="4" id="KW-1015">Disulfide bond</keyword>
<dbReference type="InterPro" id="IPR013740">
    <property type="entry name" value="Redoxin"/>
</dbReference>
<gene>
    <name evidence="7" type="primary">ccmG</name>
    <name evidence="7" type="ORF">AAW51_2555</name>
</gene>
<evidence type="ECO:0000256" key="2">
    <source>
        <dbReference type="ARBA" id="ARBA00007758"/>
    </source>
</evidence>
<dbReference type="Pfam" id="PF08534">
    <property type="entry name" value="Redoxin"/>
    <property type="match status" value="1"/>
</dbReference>